<evidence type="ECO:0000256" key="1">
    <source>
        <dbReference type="SAM" id="MobiDB-lite"/>
    </source>
</evidence>
<dbReference type="AlphaFoldDB" id="A0A0K0G666"/>
<protein>
    <submittedName>
        <fullName evidence="3">MSP domain-containing protein</fullName>
    </submittedName>
</protein>
<dbReference type="WBParaSite" id="SVE_2024800.1">
    <property type="protein sequence ID" value="SVE_2024800.1"/>
    <property type="gene ID" value="SVE_2024800"/>
</dbReference>
<accession>A0A0K0G666</accession>
<keyword evidence="2" id="KW-1185">Reference proteome</keyword>
<evidence type="ECO:0000313" key="2">
    <source>
        <dbReference type="Proteomes" id="UP000035680"/>
    </source>
</evidence>
<proteinExistence type="predicted"/>
<sequence length="99" mass="11624">MISKNEYSNMRLIFDNEIYEIKCLMDLTNVANYKKQRYNKYEKRPIFVSYNSIRIKPTSLNIFDGIISKKYNEETSYNSDIQIKPPTCGNEESSTSNTS</sequence>
<evidence type="ECO:0000313" key="3">
    <source>
        <dbReference type="WBParaSite" id="SVE_2024800.1"/>
    </source>
</evidence>
<reference evidence="2" key="1">
    <citation type="submission" date="2014-07" db="EMBL/GenBank/DDBJ databases">
        <authorList>
            <person name="Martin A.A"/>
            <person name="De Silva N."/>
        </authorList>
    </citation>
    <scope>NUCLEOTIDE SEQUENCE</scope>
</reference>
<name>A0A0K0G666_STRVS</name>
<organism evidence="2 3">
    <name type="scientific">Strongyloides venezuelensis</name>
    <name type="common">Threadworm</name>
    <dbReference type="NCBI Taxonomy" id="75913"/>
    <lineage>
        <taxon>Eukaryota</taxon>
        <taxon>Metazoa</taxon>
        <taxon>Ecdysozoa</taxon>
        <taxon>Nematoda</taxon>
        <taxon>Chromadorea</taxon>
        <taxon>Rhabditida</taxon>
        <taxon>Tylenchina</taxon>
        <taxon>Panagrolaimomorpha</taxon>
        <taxon>Strongyloidoidea</taxon>
        <taxon>Strongyloididae</taxon>
        <taxon>Strongyloides</taxon>
    </lineage>
</organism>
<feature type="compositionally biased region" description="Polar residues" evidence="1">
    <location>
        <begin position="90"/>
        <end position="99"/>
    </location>
</feature>
<dbReference type="Proteomes" id="UP000035680">
    <property type="component" value="Unassembled WGS sequence"/>
</dbReference>
<feature type="region of interest" description="Disordered" evidence="1">
    <location>
        <begin position="78"/>
        <end position="99"/>
    </location>
</feature>
<reference evidence="3" key="2">
    <citation type="submission" date="2015-08" db="UniProtKB">
        <authorList>
            <consortium name="WormBaseParasite"/>
        </authorList>
    </citation>
    <scope>IDENTIFICATION</scope>
</reference>